<organism evidence="1">
    <name type="scientific">uncultured Caudovirales phage</name>
    <dbReference type="NCBI Taxonomy" id="2100421"/>
    <lineage>
        <taxon>Viruses</taxon>
        <taxon>Duplodnaviria</taxon>
        <taxon>Heunggongvirae</taxon>
        <taxon>Uroviricota</taxon>
        <taxon>Caudoviricetes</taxon>
        <taxon>Peduoviridae</taxon>
        <taxon>Maltschvirus</taxon>
        <taxon>Maltschvirus maltsch</taxon>
    </lineage>
</organism>
<evidence type="ECO:0000313" key="1">
    <source>
        <dbReference type="EMBL" id="CAB4141829.1"/>
    </source>
</evidence>
<dbReference type="Gene3D" id="1.10.132.80">
    <property type="match status" value="1"/>
</dbReference>
<accession>A0A6J5MDL6</accession>
<proteinExistence type="predicted"/>
<reference evidence="1" key="1">
    <citation type="submission" date="2020-04" db="EMBL/GenBank/DDBJ databases">
        <authorList>
            <person name="Chiriac C."/>
            <person name="Salcher M."/>
            <person name="Ghai R."/>
            <person name="Kavagutti S V."/>
        </authorList>
    </citation>
    <scope>NUCLEOTIDE SEQUENCE</scope>
</reference>
<sequence length="118" mass="13143">MKAKLEEAERAGMYIEQLATHLGIHDETIREWEAIHPEFSAAVKKIRQACRQRVASLLDAHAYGGIEKGNGSVAIFIAKNVLGWRDRSEVEQTVKQTQEINVTIGGARRSSEDENAPD</sequence>
<protein>
    <recommendedName>
        <fullName evidence="2">Terminase small subunit</fullName>
    </recommendedName>
</protein>
<dbReference type="EMBL" id="LR796398">
    <property type="protein sequence ID" value="CAB4141829.1"/>
    <property type="molecule type" value="Genomic_DNA"/>
</dbReference>
<name>A0A6J5MDL6_9CAUD</name>
<evidence type="ECO:0008006" key="2">
    <source>
        <dbReference type="Google" id="ProtNLM"/>
    </source>
</evidence>
<gene>
    <name evidence="1" type="ORF">UFOVP422_7</name>
</gene>